<dbReference type="InterPro" id="IPR011001">
    <property type="entry name" value="Saposin-like"/>
</dbReference>
<proteinExistence type="predicted"/>
<dbReference type="PRINTS" id="PR01797">
    <property type="entry name" value="SAPOSIN"/>
</dbReference>
<dbReference type="InterPro" id="IPR008373">
    <property type="entry name" value="Saposin"/>
</dbReference>
<comment type="caution">
    <text evidence="5">The sequence shown here is derived from an EMBL/GenBank/DDBJ whole genome shotgun (WGS) entry which is preliminary data.</text>
</comment>
<dbReference type="SUPFAM" id="SSF47862">
    <property type="entry name" value="Saposin"/>
    <property type="match status" value="1"/>
</dbReference>
<evidence type="ECO:0000313" key="5">
    <source>
        <dbReference type="EMBL" id="KAL0491341.1"/>
    </source>
</evidence>
<feature type="chain" id="PRO_5043834117" evidence="3">
    <location>
        <begin position="19"/>
        <end position="109"/>
    </location>
</feature>
<organism evidence="5 6">
    <name type="scientific">Acrasis kona</name>
    <dbReference type="NCBI Taxonomy" id="1008807"/>
    <lineage>
        <taxon>Eukaryota</taxon>
        <taxon>Discoba</taxon>
        <taxon>Heterolobosea</taxon>
        <taxon>Tetramitia</taxon>
        <taxon>Eutetramitia</taxon>
        <taxon>Acrasidae</taxon>
        <taxon>Acrasis</taxon>
    </lineage>
</organism>
<dbReference type="GO" id="GO:0016020">
    <property type="term" value="C:membrane"/>
    <property type="evidence" value="ECO:0007669"/>
    <property type="project" value="GOC"/>
</dbReference>
<protein>
    <submittedName>
        <fullName evidence="5">Prosaposin</fullName>
    </submittedName>
</protein>
<dbReference type="SMART" id="SM00741">
    <property type="entry name" value="SapB"/>
    <property type="match status" value="1"/>
</dbReference>
<keyword evidence="6" id="KW-1185">Reference proteome</keyword>
<dbReference type="InterPro" id="IPR008139">
    <property type="entry name" value="SaposinB_dom"/>
</dbReference>
<evidence type="ECO:0000313" key="6">
    <source>
        <dbReference type="Proteomes" id="UP001431209"/>
    </source>
</evidence>
<dbReference type="InterPro" id="IPR008138">
    <property type="entry name" value="SapB_2"/>
</dbReference>
<name>A0AAW2ZQ94_9EUKA</name>
<gene>
    <name evidence="5" type="ORF">AKO1_009907</name>
</gene>
<dbReference type="Proteomes" id="UP001431209">
    <property type="component" value="Unassembled WGS sequence"/>
</dbReference>
<dbReference type="EMBL" id="JAOPGA020001789">
    <property type="protein sequence ID" value="KAL0491341.1"/>
    <property type="molecule type" value="Genomic_DNA"/>
</dbReference>
<dbReference type="PROSITE" id="PS51257">
    <property type="entry name" value="PROKAR_LIPOPROTEIN"/>
    <property type="match status" value="1"/>
</dbReference>
<evidence type="ECO:0000256" key="2">
    <source>
        <dbReference type="ARBA" id="ARBA00023180"/>
    </source>
</evidence>
<reference evidence="5 6" key="1">
    <citation type="submission" date="2024-03" db="EMBL/GenBank/DDBJ databases">
        <title>The Acrasis kona genome and developmental transcriptomes reveal deep origins of eukaryotic multicellular pathways.</title>
        <authorList>
            <person name="Sheikh S."/>
            <person name="Fu C.-J."/>
            <person name="Brown M.W."/>
            <person name="Baldauf S.L."/>
        </authorList>
    </citation>
    <scope>NUCLEOTIDE SEQUENCE [LARGE SCALE GENOMIC DNA]</scope>
    <source>
        <strain evidence="5 6">ATCC MYA-3509</strain>
    </source>
</reference>
<dbReference type="GO" id="GO:0005764">
    <property type="term" value="C:lysosome"/>
    <property type="evidence" value="ECO:0007669"/>
    <property type="project" value="InterPro"/>
</dbReference>
<dbReference type="PROSITE" id="PS50015">
    <property type="entry name" value="SAP_B"/>
    <property type="match status" value="1"/>
</dbReference>
<accession>A0AAW2ZQ94</accession>
<dbReference type="Pfam" id="PF03489">
    <property type="entry name" value="SapB_2"/>
    <property type="match status" value="1"/>
</dbReference>
<keyword evidence="3" id="KW-0732">Signal</keyword>
<evidence type="ECO:0000256" key="3">
    <source>
        <dbReference type="SAM" id="SignalP"/>
    </source>
</evidence>
<keyword evidence="1" id="KW-1015">Disulfide bond</keyword>
<dbReference type="GO" id="GO:0006665">
    <property type="term" value="P:sphingolipid metabolic process"/>
    <property type="evidence" value="ECO:0007669"/>
    <property type="project" value="InterPro"/>
</dbReference>
<keyword evidence="2" id="KW-0325">Glycoprotein</keyword>
<feature type="domain" description="Saposin B-type" evidence="4">
    <location>
        <begin position="30"/>
        <end position="109"/>
    </location>
</feature>
<evidence type="ECO:0000259" key="4">
    <source>
        <dbReference type="PROSITE" id="PS50015"/>
    </source>
</evidence>
<sequence>MKLILIFFVLALLSLVSCEIPLVKVSDRGNGMECVACEVVMNAVEQWIVKDTTVAKAVNLISNTICPHLEPKIKAVCPRIIAQFGPTVFEVLIERENPTVLCRMMRLCQ</sequence>
<dbReference type="Gene3D" id="1.10.225.10">
    <property type="entry name" value="Saposin-like"/>
    <property type="match status" value="1"/>
</dbReference>
<dbReference type="AlphaFoldDB" id="A0AAW2ZQ94"/>
<evidence type="ECO:0000256" key="1">
    <source>
        <dbReference type="ARBA" id="ARBA00023157"/>
    </source>
</evidence>
<feature type="signal peptide" evidence="3">
    <location>
        <begin position="1"/>
        <end position="18"/>
    </location>
</feature>